<feature type="domain" description="DALR anticodon binding" evidence="13">
    <location>
        <begin position="443"/>
        <end position="563"/>
    </location>
</feature>
<evidence type="ECO:0000256" key="1">
    <source>
        <dbReference type="ARBA" id="ARBA00004496"/>
    </source>
</evidence>
<feature type="short sequence motif" description="'HIGH' region" evidence="11">
    <location>
        <begin position="136"/>
        <end position="146"/>
    </location>
</feature>
<comment type="catalytic activity">
    <reaction evidence="10 11">
        <text>tRNA(Arg) + L-arginine + ATP = L-arginyl-tRNA(Arg) + AMP + diphosphate</text>
        <dbReference type="Rhea" id="RHEA:20301"/>
        <dbReference type="Rhea" id="RHEA-COMP:9658"/>
        <dbReference type="Rhea" id="RHEA-COMP:9673"/>
        <dbReference type="ChEBI" id="CHEBI:30616"/>
        <dbReference type="ChEBI" id="CHEBI:32682"/>
        <dbReference type="ChEBI" id="CHEBI:33019"/>
        <dbReference type="ChEBI" id="CHEBI:78442"/>
        <dbReference type="ChEBI" id="CHEBI:78513"/>
        <dbReference type="ChEBI" id="CHEBI:456215"/>
        <dbReference type="EC" id="6.1.1.19"/>
    </reaction>
</comment>
<comment type="caution">
    <text evidence="15">The sequence shown here is derived from an EMBL/GenBank/DDBJ whole genome shotgun (WGS) entry which is preliminary data.</text>
</comment>
<dbReference type="CDD" id="cd00671">
    <property type="entry name" value="ArgRS_core"/>
    <property type="match status" value="1"/>
</dbReference>
<feature type="domain" description="Arginyl tRNA synthetase N-terminal" evidence="14">
    <location>
        <begin position="10"/>
        <end position="99"/>
    </location>
</feature>
<dbReference type="FunFam" id="3.40.50.620:FF:000062">
    <property type="entry name" value="Arginine--tRNA ligase"/>
    <property type="match status" value="1"/>
</dbReference>
<dbReference type="FunFam" id="1.10.730.10:FF:000008">
    <property type="entry name" value="Arginine--tRNA ligase"/>
    <property type="match status" value="1"/>
</dbReference>
<dbReference type="GO" id="GO:0005524">
    <property type="term" value="F:ATP binding"/>
    <property type="evidence" value="ECO:0007669"/>
    <property type="project" value="UniProtKB-UniRule"/>
</dbReference>
<dbReference type="InterPro" id="IPR035684">
    <property type="entry name" value="ArgRS_core"/>
</dbReference>
<dbReference type="HAMAP" id="MF_00123">
    <property type="entry name" value="Arg_tRNA_synth"/>
    <property type="match status" value="1"/>
</dbReference>
<dbReference type="InterPro" id="IPR009080">
    <property type="entry name" value="tRNAsynth_Ia_anticodon-bd"/>
</dbReference>
<dbReference type="InterPro" id="IPR008909">
    <property type="entry name" value="DALR_anticod-bd"/>
</dbReference>
<dbReference type="InterPro" id="IPR036695">
    <property type="entry name" value="Arg-tRNA-synth_N_sf"/>
</dbReference>
<dbReference type="NCBIfam" id="TIGR00456">
    <property type="entry name" value="argS"/>
    <property type="match status" value="1"/>
</dbReference>
<dbReference type="GO" id="GO:0004814">
    <property type="term" value="F:arginine-tRNA ligase activity"/>
    <property type="evidence" value="ECO:0007669"/>
    <property type="project" value="UniProtKB-UniRule"/>
</dbReference>
<name>R6N7L3_9FIRM</name>
<gene>
    <name evidence="11" type="primary">argS</name>
    <name evidence="15" type="ORF">BN578_02348</name>
</gene>
<comment type="subcellular location">
    <subcellularLocation>
        <location evidence="1 11">Cytoplasm</location>
    </subcellularLocation>
</comment>
<evidence type="ECO:0000256" key="5">
    <source>
        <dbReference type="ARBA" id="ARBA00022598"/>
    </source>
</evidence>
<dbReference type="InterPro" id="IPR001412">
    <property type="entry name" value="aa-tRNA-synth_I_CS"/>
</dbReference>
<proteinExistence type="inferred from homology"/>
<keyword evidence="4 11" id="KW-0963">Cytoplasm</keyword>
<dbReference type="PANTHER" id="PTHR11956:SF5">
    <property type="entry name" value="ARGININE--TRNA LIGASE, CYTOPLASMIC"/>
    <property type="match status" value="1"/>
</dbReference>
<organism evidence="15 16">
    <name type="scientific">[Clostridium] leptum CAG:27</name>
    <dbReference type="NCBI Taxonomy" id="1263068"/>
    <lineage>
        <taxon>Bacteria</taxon>
        <taxon>Bacillati</taxon>
        <taxon>Bacillota</taxon>
        <taxon>Clostridia</taxon>
        <taxon>Eubacteriales</taxon>
        <taxon>Oscillospiraceae</taxon>
        <taxon>Oscillospiraceae incertae sedis</taxon>
    </lineage>
</organism>
<dbReference type="PANTHER" id="PTHR11956">
    <property type="entry name" value="ARGINYL-TRNA SYNTHETASE"/>
    <property type="match status" value="1"/>
</dbReference>
<evidence type="ECO:0000259" key="13">
    <source>
        <dbReference type="SMART" id="SM00836"/>
    </source>
</evidence>
<evidence type="ECO:0000256" key="7">
    <source>
        <dbReference type="ARBA" id="ARBA00022840"/>
    </source>
</evidence>
<evidence type="ECO:0000256" key="8">
    <source>
        <dbReference type="ARBA" id="ARBA00022917"/>
    </source>
</evidence>
<evidence type="ECO:0000259" key="14">
    <source>
        <dbReference type="SMART" id="SM01016"/>
    </source>
</evidence>
<dbReference type="PRINTS" id="PR01038">
    <property type="entry name" value="TRNASYNTHARG"/>
</dbReference>
<dbReference type="GO" id="GO:0005737">
    <property type="term" value="C:cytoplasm"/>
    <property type="evidence" value="ECO:0007669"/>
    <property type="project" value="UniProtKB-SubCell"/>
</dbReference>
<comment type="subunit">
    <text evidence="3 11">Monomer.</text>
</comment>
<protein>
    <recommendedName>
        <fullName evidence="11">Arginine--tRNA ligase</fullName>
        <ecNumber evidence="11">6.1.1.19</ecNumber>
    </recommendedName>
    <alternativeName>
        <fullName evidence="11">Arginyl-tRNA synthetase</fullName>
        <shortName evidence="11">ArgRS</shortName>
    </alternativeName>
</protein>
<evidence type="ECO:0000256" key="2">
    <source>
        <dbReference type="ARBA" id="ARBA00005594"/>
    </source>
</evidence>
<evidence type="ECO:0000256" key="12">
    <source>
        <dbReference type="RuleBase" id="RU363038"/>
    </source>
</evidence>
<dbReference type="InterPro" id="IPR001278">
    <property type="entry name" value="Arg-tRNA-ligase"/>
</dbReference>
<evidence type="ECO:0000256" key="10">
    <source>
        <dbReference type="ARBA" id="ARBA00049339"/>
    </source>
</evidence>
<keyword evidence="8 11" id="KW-0648">Protein biosynthesis</keyword>
<evidence type="ECO:0000256" key="11">
    <source>
        <dbReference type="HAMAP-Rule" id="MF_00123"/>
    </source>
</evidence>
<keyword evidence="6 11" id="KW-0547">Nucleotide-binding</keyword>
<dbReference type="SUPFAM" id="SSF52374">
    <property type="entry name" value="Nucleotidylyl transferase"/>
    <property type="match status" value="1"/>
</dbReference>
<dbReference type="AlphaFoldDB" id="R6N7L3"/>
<evidence type="ECO:0000256" key="6">
    <source>
        <dbReference type="ARBA" id="ARBA00022741"/>
    </source>
</evidence>
<dbReference type="SUPFAM" id="SSF47323">
    <property type="entry name" value="Anticodon-binding domain of a subclass of class I aminoacyl-tRNA synthetases"/>
    <property type="match status" value="1"/>
</dbReference>
<evidence type="ECO:0000256" key="3">
    <source>
        <dbReference type="ARBA" id="ARBA00011245"/>
    </source>
</evidence>
<evidence type="ECO:0000313" key="16">
    <source>
        <dbReference type="Proteomes" id="UP000018168"/>
    </source>
</evidence>
<dbReference type="InterPro" id="IPR005148">
    <property type="entry name" value="Arg-tRNA-synth_N"/>
</dbReference>
<dbReference type="GO" id="GO:0006420">
    <property type="term" value="P:arginyl-tRNA aminoacylation"/>
    <property type="evidence" value="ECO:0007669"/>
    <property type="project" value="UniProtKB-UniRule"/>
</dbReference>
<dbReference type="Proteomes" id="UP000018168">
    <property type="component" value="Unassembled WGS sequence"/>
</dbReference>
<dbReference type="Gene3D" id="1.10.730.10">
    <property type="entry name" value="Isoleucyl-tRNA Synthetase, Domain 1"/>
    <property type="match status" value="1"/>
</dbReference>
<dbReference type="Pfam" id="PF03485">
    <property type="entry name" value="Arg_tRNA_synt_N"/>
    <property type="match status" value="1"/>
</dbReference>
<dbReference type="InterPro" id="IPR014729">
    <property type="entry name" value="Rossmann-like_a/b/a_fold"/>
</dbReference>
<evidence type="ECO:0000313" key="15">
    <source>
        <dbReference type="EMBL" id="CDC04379.1"/>
    </source>
</evidence>
<dbReference type="Pfam" id="PF00750">
    <property type="entry name" value="tRNA-synt_1d"/>
    <property type="match status" value="1"/>
</dbReference>
<reference evidence="15" key="1">
    <citation type="submission" date="2012-11" db="EMBL/GenBank/DDBJ databases">
        <title>Dependencies among metagenomic species, viruses, plasmids and units of genetic variation.</title>
        <authorList>
            <person name="Nielsen H.B."/>
            <person name="Almeida M."/>
            <person name="Juncker A.S."/>
            <person name="Rasmussen S."/>
            <person name="Li J."/>
            <person name="Sunagawa S."/>
            <person name="Plichta D."/>
            <person name="Gautier L."/>
            <person name="Le Chatelier E."/>
            <person name="Peletier E."/>
            <person name="Bonde I."/>
            <person name="Nielsen T."/>
            <person name="Manichanh C."/>
            <person name="Arumugam M."/>
            <person name="Batto J."/>
            <person name="Santos M.B.Q.D."/>
            <person name="Blom N."/>
            <person name="Borruel N."/>
            <person name="Burgdorf K.S."/>
            <person name="Boumezbeur F."/>
            <person name="Casellas F."/>
            <person name="Dore J."/>
            <person name="Guarner F."/>
            <person name="Hansen T."/>
            <person name="Hildebrand F."/>
            <person name="Kaas R.S."/>
            <person name="Kennedy S."/>
            <person name="Kristiansen K."/>
            <person name="Kultima J.R."/>
            <person name="Leonard P."/>
            <person name="Levenez F."/>
            <person name="Lund O."/>
            <person name="Moumen B."/>
            <person name="Le Paslier D."/>
            <person name="Pons N."/>
            <person name="Pedersen O."/>
            <person name="Prifti E."/>
            <person name="Qin J."/>
            <person name="Raes J."/>
            <person name="Tap J."/>
            <person name="Tims S."/>
            <person name="Ussery D.W."/>
            <person name="Yamada T."/>
            <person name="MetaHit consortium"/>
            <person name="Renault P."/>
            <person name="Sicheritz-Ponten T."/>
            <person name="Bork P."/>
            <person name="Wang J."/>
            <person name="Brunak S."/>
            <person name="Ehrlich S.D."/>
        </authorList>
    </citation>
    <scope>NUCLEOTIDE SEQUENCE [LARGE SCALE GENOMIC DNA]</scope>
</reference>
<evidence type="ECO:0000256" key="9">
    <source>
        <dbReference type="ARBA" id="ARBA00023146"/>
    </source>
</evidence>
<dbReference type="SMART" id="SM01016">
    <property type="entry name" value="Arg_tRNA_synt_N"/>
    <property type="match status" value="1"/>
</dbReference>
<keyword evidence="7 11" id="KW-0067">ATP-binding</keyword>
<dbReference type="EMBL" id="CBEP010000050">
    <property type="protein sequence ID" value="CDC04379.1"/>
    <property type="molecule type" value="Genomic_DNA"/>
</dbReference>
<comment type="similarity">
    <text evidence="2 11 12">Belongs to the class-I aminoacyl-tRNA synthetase family.</text>
</comment>
<sequence>MSKLAAQATRDLRQIILDALGRAVAEKALPMEPAPDFTIETPADPSHGDFATNVAMVSAKAFHMAPRKIAEALSPYFEFSGTYFEKFEIAGPGFINFFLSPRFYAAVLQDIEALQDGYGRSDFGKGKKINVEFVSANPTGPMHMGNARGGALGDCLAAVLDAAGYQVSREFYINDAGNQIDKFALSLDIRYQQIFKGEEAVPMPEDCYQGADILERAQEFAGLNGDGYLEKSQEERQKALVDFALPKNIAKMQSDLKKYRIEYDTWFHESVLHNDGEIQDTLKILTEKGMTYELDGALWYKATDFGAEKDEVLVRKNGNPTYFAADIAYHRNKFQRGFDRCIDIWGADHHGHVARMKGAMNAVGLDGSKLDVVLMQLVKLVRNGEIVRMSKRTGKAIQLADLLDEVPVDAARFLFNMREANSQMEFDLDLAVQQDAQNPVYYVQYAHARICSILKALEKDGVVKRACSEEELLLLVQPEELSLIRHLAAYTGEVVSAAKDYDPARITRYVIDLANLFHKFYNACRVKGEEDSLCQARLTLCVAVKTVIHNVLTMFKISAPESM</sequence>
<dbReference type="Pfam" id="PF05746">
    <property type="entry name" value="DALR_1"/>
    <property type="match status" value="1"/>
</dbReference>
<accession>R6N7L3</accession>
<dbReference type="SMART" id="SM00836">
    <property type="entry name" value="DALR_1"/>
    <property type="match status" value="1"/>
</dbReference>
<evidence type="ECO:0000256" key="4">
    <source>
        <dbReference type="ARBA" id="ARBA00022490"/>
    </source>
</evidence>
<keyword evidence="9 11" id="KW-0030">Aminoacyl-tRNA synthetase</keyword>
<keyword evidence="5 11" id="KW-0436">Ligase</keyword>
<dbReference type="Gene3D" id="3.40.50.620">
    <property type="entry name" value="HUPs"/>
    <property type="match status" value="1"/>
</dbReference>
<dbReference type="EC" id="6.1.1.19" evidence="11"/>
<dbReference type="Gene3D" id="3.30.1360.70">
    <property type="entry name" value="Arginyl tRNA synthetase N-terminal domain"/>
    <property type="match status" value="1"/>
</dbReference>
<dbReference type="PROSITE" id="PS00178">
    <property type="entry name" value="AA_TRNA_LIGASE_I"/>
    <property type="match status" value="1"/>
</dbReference>
<dbReference type="SUPFAM" id="SSF55190">
    <property type="entry name" value="Arginyl-tRNA synthetase (ArgRS), N-terminal 'additional' domain"/>
    <property type="match status" value="1"/>
</dbReference>